<dbReference type="EMBL" id="JAZDWU010000001">
    <property type="protein sequence ID" value="KAL0013775.1"/>
    <property type="molecule type" value="Genomic_DNA"/>
</dbReference>
<gene>
    <name evidence="1" type="ORF">SO802_000844</name>
</gene>
<evidence type="ECO:0000313" key="2">
    <source>
        <dbReference type="Proteomes" id="UP001459277"/>
    </source>
</evidence>
<dbReference type="AlphaFoldDB" id="A0AAW2DWP0"/>
<protein>
    <submittedName>
        <fullName evidence="1">Uncharacterized protein</fullName>
    </submittedName>
</protein>
<keyword evidence="2" id="KW-1185">Reference proteome</keyword>
<evidence type="ECO:0000313" key="1">
    <source>
        <dbReference type="EMBL" id="KAL0013775.1"/>
    </source>
</evidence>
<accession>A0AAW2DWP0</accession>
<dbReference type="Proteomes" id="UP001459277">
    <property type="component" value="Unassembled WGS sequence"/>
</dbReference>
<reference evidence="1 2" key="1">
    <citation type="submission" date="2024-01" db="EMBL/GenBank/DDBJ databases">
        <title>A telomere-to-telomere, gap-free genome of sweet tea (Lithocarpus litseifolius).</title>
        <authorList>
            <person name="Zhou J."/>
        </authorList>
    </citation>
    <scope>NUCLEOTIDE SEQUENCE [LARGE SCALE GENOMIC DNA]</scope>
    <source>
        <strain evidence="1">Zhou-2022a</strain>
        <tissue evidence="1">Leaf</tissue>
    </source>
</reference>
<proteinExistence type="predicted"/>
<name>A0AAW2DWP0_9ROSI</name>
<sequence length="271" mass="30722">MACLVDCNKHCRFKTEKSSLWARVLSHKYRVQRSRSINLLNTSSCSSTWVGIKKGEAIVSKGAKWVAGKDSGLSLWFDKWLDMGTLGSDISSPLTRGEEEVRLKDISSFLGWKWEGISFSFPKEILMKIKATPIPYSKLREDRLSWSSSPSGEFQLKDAYRIANAKQNKSVNQPFSGAWVWKIPVFQKLSASFGSVVIRAYLCMHSSPKEQCDVSKIDWAILFPIAVWVLWLHRNSTIFVKAIKHKDLKAETLAKAAEMAYLGITEKHNQT</sequence>
<comment type="caution">
    <text evidence="1">The sequence shown here is derived from an EMBL/GenBank/DDBJ whole genome shotgun (WGS) entry which is preliminary data.</text>
</comment>
<organism evidence="1 2">
    <name type="scientific">Lithocarpus litseifolius</name>
    <dbReference type="NCBI Taxonomy" id="425828"/>
    <lineage>
        <taxon>Eukaryota</taxon>
        <taxon>Viridiplantae</taxon>
        <taxon>Streptophyta</taxon>
        <taxon>Embryophyta</taxon>
        <taxon>Tracheophyta</taxon>
        <taxon>Spermatophyta</taxon>
        <taxon>Magnoliopsida</taxon>
        <taxon>eudicotyledons</taxon>
        <taxon>Gunneridae</taxon>
        <taxon>Pentapetalae</taxon>
        <taxon>rosids</taxon>
        <taxon>fabids</taxon>
        <taxon>Fagales</taxon>
        <taxon>Fagaceae</taxon>
        <taxon>Lithocarpus</taxon>
    </lineage>
</organism>